<dbReference type="EMBL" id="CP039288">
    <property type="protein sequence ID" value="QCC02774.1"/>
    <property type="molecule type" value="Genomic_DNA"/>
</dbReference>
<feature type="transmembrane region" description="Helical" evidence="1">
    <location>
        <begin position="129"/>
        <end position="147"/>
    </location>
</feature>
<feature type="transmembrane region" description="Helical" evidence="1">
    <location>
        <begin position="159"/>
        <end position="179"/>
    </location>
</feature>
<evidence type="ECO:0000313" key="3">
    <source>
        <dbReference type="EMBL" id="QCC02774.1"/>
    </source>
</evidence>
<protein>
    <submittedName>
        <fullName evidence="2">Transmembrane protein</fullName>
    </submittedName>
</protein>
<gene>
    <name evidence="2" type="ordered locus">H16_B0020</name>
    <name evidence="3" type="ORF">E6A55_19210</name>
</gene>
<dbReference type="Proteomes" id="UP000296079">
    <property type="component" value="Chromosome 2"/>
</dbReference>
<name>Q0K598_CUPNH</name>
<dbReference type="RefSeq" id="WP_011616305.1">
    <property type="nucleotide sequence ID" value="NC_008314.1"/>
</dbReference>
<feature type="transmembrane region" description="Helical" evidence="1">
    <location>
        <begin position="70"/>
        <end position="90"/>
    </location>
</feature>
<feature type="transmembrane region" description="Helical" evidence="1">
    <location>
        <begin position="6"/>
        <end position="30"/>
    </location>
</feature>
<dbReference type="EMBL" id="AM260480">
    <property type="protein sequence ID" value="CAJ94826.1"/>
    <property type="molecule type" value="Genomic_DNA"/>
</dbReference>
<dbReference type="STRING" id="381666.H16_B0020"/>
<keyword evidence="1" id="KW-1133">Transmembrane helix</keyword>
<dbReference type="OrthoDB" id="8590768at2"/>
<dbReference type="AlphaFoldDB" id="Q0K598"/>
<keyword evidence="1 2" id="KW-0812">Transmembrane</keyword>
<evidence type="ECO:0000313" key="2">
    <source>
        <dbReference type="EMBL" id="CAJ94826.1"/>
    </source>
</evidence>
<evidence type="ECO:0000313" key="5">
    <source>
        <dbReference type="Proteomes" id="UP000296079"/>
    </source>
</evidence>
<dbReference type="eggNOG" id="COG0671">
    <property type="taxonomic scope" value="Bacteria"/>
</dbReference>
<organism evidence="2 4">
    <name type="scientific">Cupriavidus necator (strain ATCC 17699 / DSM 428 / KCTC 22496 / NCIMB 10442 / H16 / Stanier 337)</name>
    <name type="common">Ralstonia eutropha</name>
    <dbReference type="NCBI Taxonomy" id="381666"/>
    <lineage>
        <taxon>Bacteria</taxon>
        <taxon>Pseudomonadati</taxon>
        <taxon>Pseudomonadota</taxon>
        <taxon>Betaproteobacteria</taxon>
        <taxon>Burkholderiales</taxon>
        <taxon>Burkholderiaceae</taxon>
        <taxon>Cupriavidus</taxon>
    </lineage>
</organism>
<keyword evidence="4" id="KW-1185">Reference proteome</keyword>
<accession>Q0K598</accession>
<evidence type="ECO:0000256" key="1">
    <source>
        <dbReference type="SAM" id="Phobius"/>
    </source>
</evidence>
<reference evidence="2 4" key="1">
    <citation type="journal article" date="2006" name="Nat. Biotechnol.">
        <title>Genome sequence of the bioplastic-producing 'Knallgas' bacterium Ralstonia eutropha H16.</title>
        <authorList>
            <person name="Pohlmann A."/>
            <person name="Fricke W.F."/>
            <person name="Reinecke F."/>
            <person name="Kusian B."/>
            <person name="Liesegang H."/>
            <person name="Cramm R."/>
            <person name="Eitinger T."/>
            <person name="Ewering C."/>
            <person name="Potter M."/>
            <person name="Schwartz E."/>
            <person name="Strittmatter A."/>
            <person name="Voss I."/>
            <person name="Gottschalk G."/>
            <person name="Steinbuechel A."/>
            <person name="Friedrich B."/>
            <person name="Bowien B."/>
        </authorList>
    </citation>
    <scope>NUCLEOTIDE SEQUENCE [LARGE SCALE GENOMIC DNA]</scope>
    <source>
        <strain evidence="4">ATCC 17699 / DSM 428 / KCTC 22496 / NCIMB 10442 / H16 / Stanier 337</strain>
        <strain evidence="2">H16</strain>
    </source>
</reference>
<dbReference type="KEGG" id="reh:H16_B0020"/>
<feature type="transmembrane region" description="Helical" evidence="1">
    <location>
        <begin position="102"/>
        <end position="123"/>
    </location>
</feature>
<sequence>MRLSWVLIVHIGGASLTFPLAAMIALRLVYLGFWRQACYWLLSLGAGVAVILAGKLAFEIGGWSIPSANVYSISGHAMLTASVYPVLCAMLGSTWGRRTARFGLFAGVWVAVVVAVALIVGRYHTLAETLIGMAVGLTVAWLNLHPFRPLARAGQTPMLARLALCGFLVLIMPAALHPIKTRLWSHGLLWFGVTERYFRSIDTDPVSGRTVVNVEQCRLPSYRACSDTF</sequence>
<dbReference type="Proteomes" id="UP000008210">
    <property type="component" value="Chromosome 2"/>
</dbReference>
<reference evidence="3 5" key="2">
    <citation type="submission" date="2019-04" db="EMBL/GenBank/DDBJ databases">
        <title>Long-read de novo sequencing of Cupriavidus necator H16.</title>
        <authorList>
            <person name="Little G.T."/>
            <person name="Ehsaan M."/>
            <person name="Arenas-Lopez C."/>
            <person name="Jawed K."/>
            <person name="Winzer K."/>
            <person name="Kovacs K."/>
            <person name="Malys N."/>
            <person name="Minton N.P."/>
        </authorList>
    </citation>
    <scope>NUCLEOTIDE SEQUENCE [LARGE SCALE GENOMIC DNA]</scope>
    <source>
        <strain evidence="3 5">H16</strain>
    </source>
</reference>
<dbReference type="HOGENOM" id="CLU_1208136_0_0_4"/>
<feature type="transmembrane region" description="Helical" evidence="1">
    <location>
        <begin position="37"/>
        <end position="58"/>
    </location>
</feature>
<evidence type="ECO:0000313" key="4">
    <source>
        <dbReference type="Proteomes" id="UP000008210"/>
    </source>
</evidence>
<proteinExistence type="predicted"/>
<keyword evidence="1" id="KW-0472">Membrane</keyword>